<dbReference type="GO" id="GO:0009279">
    <property type="term" value="C:cell outer membrane"/>
    <property type="evidence" value="ECO:0007669"/>
    <property type="project" value="UniProtKB-SubCell"/>
</dbReference>
<evidence type="ECO:0000256" key="1">
    <source>
        <dbReference type="ARBA" id="ARBA00004571"/>
    </source>
</evidence>
<dbReference type="InterPro" id="IPR036942">
    <property type="entry name" value="Beta-barrel_TonB_sf"/>
</dbReference>
<name>W1V6R0_9FIRM</name>
<dbReference type="GO" id="GO:0015344">
    <property type="term" value="F:siderophore uptake transmembrane transporter activity"/>
    <property type="evidence" value="ECO:0007669"/>
    <property type="project" value="TreeGrafter"/>
</dbReference>
<organism evidence="12 13">
    <name type="scientific">Veillonella dispar DORA_11</name>
    <dbReference type="NCBI Taxonomy" id="1403949"/>
    <lineage>
        <taxon>Bacteria</taxon>
        <taxon>Bacillati</taxon>
        <taxon>Bacillota</taxon>
        <taxon>Negativicutes</taxon>
        <taxon>Veillonellales</taxon>
        <taxon>Veillonellaceae</taxon>
        <taxon>Veillonella</taxon>
    </lineage>
</organism>
<evidence type="ECO:0000256" key="9">
    <source>
        <dbReference type="ARBA" id="ARBA00023237"/>
    </source>
</evidence>
<feature type="non-terminal residue" evidence="12">
    <location>
        <position position="1"/>
    </location>
</feature>
<dbReference type="PANTHER" id="PTHR30069:SF29">
    <property type="entry name" value="HEMOGLOBIN AND HEMOGLOBIN-HAPTOGLOBIN-BINDING PROTEIN 1-RELATED"/>
    <property type="match status" value="1"/>
</dbReference>
<dbReference type="SUPFAM" id="SSF56935">
    <property type="entry name" value="Porins"/>
    <property type="match status" value="1"/>
</dbReference>
<dbReference type="GO" id="GO:0044718">
    <property type="term" value="P:siderophore transmembrane transport"/>
    <property type="evidence" value="ECO:0007669"/>
    <property type="project" value="TreeGrafter"/>
</dbReference>
<keyword evidence="8 12" id="KW-0675">Receptor</keyword>
<comment type="similarity">
    <text evidence="10">Belongs to the TonB-dependent receptor family.</text>
</comment>
<evidence type="ECO:0000256" key="2">
    <source>
        <dbReference type="ARBA" id="ARBA00022448"/>
    </source>
</evidence>
<evidence type="ECO:0000256" key="4">
    <source>
        <dbReference type="ARBA" id="ARBA00022692"/>
    </source>
</evidence>
<dbReference type="Proteomes" id="UP000018855">
    <property type="component" value="Unassembled WGS sequence"/>
</dbReference>
<evidence type="ECO:0000313" key="12">
    <source>
        <dbReference type="EMBL" id="ETJ01688.1"/>
    </source>
</evidence>
<keyword evidence="3 10" id="KW-1134">Transmembrane beta strand</keyword>
<evidence type="ECO:0000256" key="8">
    <source>
        <dbReference type="ARBA" id="ARBA00023170"/>
    </source>
</evidence>
<dbReference type="PROSITE" id="PS52016">
    <property type="entry name" value="TONB_DEPENDENT_REC_3"/>
    <property type="match status" value="1"/>
</dbReference>
<gene>
    <name evidence="12" type="ORF">Q619_VDC00084G0001</name>
</gene>
<proteinExistence type="inferred from homology"/>
<comment type="subcellular location">
    <subcellularLocation>
        <location evidence="1 10">Cell outer membrane</location>
        <topology evidence="1 10">Multi-pass membrane protein</topology>
    </subcellularLocation>
</comment>
<keyword evidence="2 10" id="KW-0813">Transport</keyword>
<evidence type="ECO:0000256" key="6">
    <source>
        <dbReference type="ARBA" id="ARBA00023077"/>
    </source>
</evidence>
<evidence type="ECO:0000256" key="7">
    <source>
        <dbReference type="ARBA" id="ARBA00023136"/>
    </source>
</evidence>
<evidence type="ECO:0000259" key="11">
    <source>
        <dbReference type="Pfam" id="PF00593"/>
    </source>
</evidence>
<evidence type="ECO:0000256" key="10">
    <source>
        <dbReference type="PROSITE-ProRule" id="PRU01360"/>
    </source>
</evidence>
<reference evidence="12 13" key="1">
    <citation type="submission" date="2013-12" db="EMBL/GenBank/DDBJ databases">
        <title>A Varibaculum cambriense genome reconstructed from a premature infant gut community with otherwise low bacterial novelty that shifts toward anaerobic metabolism during the third week of life.</title>
        <authorList>
            <person name="Brown C.T."/>
            <person name="Sharon I."/>
            <person name="Thomas B.C."/>
            <person name="Castelle C.J."/>
            <person name="Morowitz M.J."/>
            <person name="Banfield J.F."/>
        </authorList>
    </citation>
    <scope>NUCLEOTIDE SEQUENCE [LARGE SCALE GENOMIC DNA]</scope>
    <source>
        <strain evidence="13">DORA_11</strain>
    </source>
</reference>
<dbReference type="PANTHER" id="PTHR30069">
    <property type="entry name" value="TONB-DEPENDENT OUTER MEMBRANE RECEPTOR"/>
    <property type="match status" value="1"/>
</dbReference>
<feature type="domain" description="TonB-dependent receptor-like beta-barrel" evidence="11">
    <location>
        <begin position="8"/>
        <end position="145"/>
    </location>
</feature>
<dbReference type="Pfam" id="PF00593">
    <property type="entry name" value="TonB_dep_Rec_b-barrel"/>
    <property type="match status" value="1"/>
</dbReference>
<keyword evidence="9 10" id="KW-0998">Cell outer membrane</keyword>
<evidence type="ECO:0000256" key="3">
    <source>
        <dbReference type="ARBA" id="ARBA00022452"/>
    </source>
</evidence>
<protein>
    <submittedName>
        <fullName evidence="12">TonB-dependent receptor plug protein</fullName>
    </submittedName>
</protein>
<keyword evidence="6" id="KW-0798">TonB box</keyword>
<keyword evidence="4 10" id="KW-0812">Transmembrane</keyword>
<accession>W1V6R0</accession>
<dbReference type="InterPro" id="IPR000531">
    <property type="entry name" value="Beta-barrel_TonB"/>
</dbReference>
<evidence type="ECO:0000313" key="13">
    <source>
        <dbReference type="Proteomes" id="UP000018855"/>
    </source>
</evidence>
<comment type="caution">
    <text evidence="12">The sequence shown here is derived from an EMBL/GenBank/DDBJ whole genome shotgun (WGS) entry which is preliminary data.</text>
</comment>
<sequence length="147" mass="17277">ETYRTTSGPYYGNPHRNSYAIYGTYSYQINPKWTSILGLRYSDIKDPVKNQRVLIPQFQLQHRINNESSMYMNVGKAFRMPNLSDTFKKINKGYASVSGRNLKPEEGWNYELGYKHITNKDSWKIAAFYMDFKNFFSWKPDSNGKNT</sequence>
<evidence type="ECO:0000256" key="5">
    <source>
        <dbReference type="ARBA" id="ARBA00022729"/>
    </source>
</evidence>
<dbReference type="AlphaFoldDB" id="W1V6R0"/>
<keyword evidence="7 10" id="KW-0472">Membrane</keyword>
<dbReference type="Gene3D" id="2.40.170.20">
    <property type="entry name" value="TonB-dependent receptor, beta-barrel domain"/>
    <property type="match status" value="1"/>
</dbReference>
<dbReference type="EMBL" id="AZMJ01000084">
    <property type="protein sequence ID" value="ETJ01688.1"/>
    <property type="molecule type" value="Genomic_DNA"/>
</dbReference>
<keyword evidence="5" id="KW-0732">Signal</keyword>
<feature type="non-terminal residue" evidence="12">
    <location>
        <position position="147"/>
    </location>
</feature>
<dbReference type="InterPro" id="IPR039426">
    <property type="entry name" value="TonB-dep_rcpt-like"/>
</dbReference>